<evidence type="ECO:0000313" key="9">
    <source>
        <dbReference type="EMBL" id="QII11260.1"/>
    </source>
</evidence>
<dbReference type="PANTHER" id="PTHR43856:SF1">
    <property type="entry name" value="MITOCHONDRIAL CARDIOLIPIN HYDROLASE"/>
    <property type="match status" value="1"/>
</dbReference>
<evidence type="ECO:0000313" key="10">
    <source>
        <dbReference type="EMBL" id="SOH03240.1"/>
    </source>
</evidence>
<dbReference type="GO" id="GO:0004630">
    <property type="term" value="F:phospholipase D activity"/>
    <property type="evidence" value="ECO:0007669"/>
    <property type="project" value="UniProtKB-EC"/>
</dbReference>
<protein>
    <recommendedName>
        <fullName evidence="3">phospholipase D</fullName>
        <ecNumber evidence="3">3.1.4.4</ecNumber>
    </recommendedName>
</protein>
<evidence type="ECO:0000256" key="4">
    <source>
        <dbReference type="ARBA" id="ARBA00022801"/>
    </source>
</evidence>
<evidence type="ECO:0000313" key="11">
    <source>
        <dbReference type="Proteomes" id="UP000221734"/>
    </source>
</evidence>
<reference evidence="10" key="4">
    <citation type="submission" date="2017-10" db="EMBL/GenBank/DDBJ databases">
        <authorList>
            <person name="Banno H."/>
            <person name="Chua N.-H."/>
        </authorList>
    </citation>
    <scope>NUCLEOTIDE SEQUENCE [LARGE SCALE GENOMIC DNA]</scope>
    <source>
        <strain evidence="10">Kuenenia_mbr1_ru-nijmegen</strain>
    </source>
</reference>
<dbReference type="KEGG" id="kst:KSMBR1_0729"/>
<evidence type="ECO:0000256" key="6">
    <source>
        <dbReference type="ARBA" id="ARBA00023098"/>
    </source>
</evidence>
<keyword evidence="11" id="KW-1185">Reference proteome</keyword>
<comment type="catalytic activity">
    <reaction evidence="1">
        <text>a 1,2-diacyl-sn-glycero-3-phosphocholine + H2O = a 1,2-diacyl-sn-glycero-3-phosphate + choline + H(+)</text>
        <dbReference type="Rhea" id="RHEA:14445"/>
        <dbReference type="ChEBI" id="CHEBI:15354"/>
        <dbReference type="ChEBI" id="CHEBI:15377"/>
        <dbReference type="ChEBI" id="CHEBI:15378"/>
        <dbReference type="ChEBI" id="CHEBI:57643"/>
        <dbReference type="ChEBI" id="CHEBI:58608"/>
        <dbReference type="EC" id="3.1.4.4"/>
    </reaction>
</comment>
<reference evidence="11" key="3">
    <citation type="submission" date="2017-10" db="EMBL/GenBank/DDBJ databases">
        <authorList>
            <person name="Frank J."/>
        </authorList>
    </citation>
    <scope>NUCLEOTIDE SEQUENCE [LARGE SCALE GENOMIC DNA]</scope>
</reference>
<dbReference type="Proteomes" id="UP000501926">
    <property type="component" value="Chromosome"/>
</dbReference>
<keyword evidence="4 9" id="KW-0378">Hydrolase</keyword>
<reference evidence="8" key="1">
    <citation type="journal article" date="2006" name="Nature">
        <title>Deciphering the evolution and metabolism of an anammox bacterium from a community genome.</title>
        <authorList>
            <person name="Strous M."/>
            <person name="Pelletier E."/>
            <person name="Mangenot S."/>
            <person name="Rattei T."/>
            <person name="Lehner A."/>
            <person name="Taylor M.W."/>
            <person name="Horn M."/>
            <person name="Daims H."/>
            <person name="Bartol-Mavel D."/>
            <person name="Wincker P."/>
            <person name="Barbe V."/>
            <person name="Fonknechten N."/>
            <person name="Vallenet D."/>
            <person name="Segurens B."/>
            <person name="Schenowitz-Truong C."/>
            <person name="Medigue C."/>
            <person name="Collingro A."/>
            <person name="Snel B."/>
            <person name="Dutilh B.E."/>
            <person name="OpDenCamp H.J.M."/>
            <person name="vanDerDrift C."/>
            <person name="Cirpus I."/>
            <person name="vanDePas-Schoonen K.T."/>
            <person name="Harhangi H.R."/>
            <person name="vanNiftrik L."/>
            <person name="Schmid M."/>
            <person name="Keltjens J."/>
            <person name="vanDeVossenberg J."/>
            <person name="Kartal B."/>
            <person name="Meier H."/>
            <person name="Frishman D."/>
            <person name="Huynen M.A."/>
            <person name="Mewes H."/>
            <person name="Weissenbach J."/>
            <person name="Jetten M.S.M."/>
            <person name="Wagner M."/>
            <person name="LePaslier D."/>
        </authorList>
    </citation>
    <scope>NUCLEOTIDE SEQUENCE</scope>
</reference>
<dbReference type="EC" id="3.1.4.4" evidence="3"/>
<keyword evidence="6" id="KW-0443">Lipid metabolism</keyword>
<dbReference type="OrthoDB" id="9765044at2"/>
<dbReference type="GO" id="GO:0016891">
    <property type="term" value="F:RNA endonuclease activity producing 5'-phosphomonoesters, hydrolytic mechanism"/>
    <property type="evidence" value="ECO:0007669"/>
    <property type="project" value="TreeGrafter"/>
</dbReference>
<dbReference type="SUPFAM" id="SSF56024">
    <property type="entry name" value="Phospholipase D/nuclease"/>
    <property type="match status" value="1"/>
</dbReference>
<dbReference type="Gene3D" id="3.30.870.10">
    <property type="entry name" value="Endonuclease Chain A"/>
    <property type="match status" value="1"/>
</dbReference>
<gene>
    <name evidence="10" type="primary">pld_1</name>
    <name evidence="9" type="synonym">pld</name>
    <name evidence="9" type="ORF">KsCSTR_18810</name>
    <name evidence="10" type="ORF">KSMBR1_0729</name>
    <name evidence="8" type="ORF">kuste3407</name>
</gene>
<dbReference type="InterPro" id="IPR051406">
    <property type="entry name" value="PLD_domain"/>
</dbReference>
<organism evidence="8">
    <name type="scientific">Kuenenia stuttgartiensis</name>
    <dbReference type="NCBI Taxonomy" id="174633"/>
    <lineage>
        <taxon>Bacteria</taxon>
        <taxon>Pseudomonadati</taxon>
        <taxon>Planctomycetota</taxon>
        <taxon>Candidatus Brocadiia</taxon>
        <taxon>Candidatus Brocadiales</taxon>
        <taxon>Candidatus Brocadiaceae</taxon>
        <taxon>Candidatus Kuenenia</taxon>
    </lineage>
</organism>
<dbReference type="EMBL" id="LT934425">
    <property type="protein sequence ID" value="SOH03240.1"/>
    <property type="molecule type" value="Genomic_DNA"/>
</dbReference>
<dbReference type="PANTHER" id="PTHR43856">
    <property type="entry name" value="CARDIOLIPIN HYDROLASE"/>
    <property type="match status" value="1"/>
</dbReference>
<dbReference type="EMBL" id="CT573071">
    <property type="protein sequence ID" value="CAJ74169.1"/>
    <property type="molecule type" value="Genomic_DNA"/>
</dbReference>
<dbReference type="RefSeq" id="WP_099324106.1">
    <property type="nucleotide sequence ID" value="NZ_CP049055.1"/>
</dbReference>
<feature type="domain" description="Phospholipase D-like" evidence="7">
    <location>
        <begin position="38"/>
        <end position="160"/>
    </location>
</feature>
<reference evidence="8" key="2">
    <citation type="submission" date="2006-01" db="EMBL/GenBank/DDBJ databases">
        <authorList>
            <person name="Genoscope"/>
        </authorList>
    </citation>
    <scope>NUCLEOTIDE SEQUENCE</scope>
</reference>
<evidence type="ECO:0000313" key="8">
    <source>
        <dbReference type="EMBL" id="CAJ74169.1"/>
    </source>
</evidence>
<comment type="similarity">
    <text evidence="2">Belongs to the phospholipase D family.</text>
</comment>
<keyword evidence="5" id="KW-0442">Lipid degradation</keyword>
<dbReference type="Pfam" id="PF13091">
    <property type="entry name" value="PLDc_2"/>
    <property type="match status" value="1"/>
</dbReference>
<dbReference type="InterPro" id="IPR025202">
    <property type="entry name" value="PLD-like_dom"/>
</dbReference>
<sequence length="471" mass="53673">MKKIHAVIITGIVILMCIQVKAFSSEVYFTPDEIKEKILSEIDACRESIDIATRNITSVDIVNALAKAKERGVEIRIVIDRKRFLSKGILSQYCGENGFAVKILIQKGIMNNNYAIFDSKLLATGSYLWHEKTSRFNCENVIFMDKTPVLVKYQREFDRLFHKGKASPLKKQTYIAEEAEKKRPVKAVSENSEKKAVEGKVIASGYGITITENADGFIDMNFEEFDKIFGVISDLSDNQKENLWRKCEGRKVKWRGRVKYIGWTIINGWLMNTTHGHTSVETDLNPEHKKNFADVKYGSLVTYTGELASLVTKVYPYKLKNGNVIRIEDDTSKPLTKEELTADPYTTVLCQGPGKEYIIETLADLESMFGEESGFSADQKRDKWDKFEGKYLSWMGKIIYKHLAAENDLRIGFEQQEGGLCKLELKVKKSRIDNVSGFNEGDTVIYQGMLTKRWGLDIPYIIEDGDILTFK</sequence>
<dbReference type="EMBL" id="CP049055">
    <property type="protein sequence ID" value="QII11260.1"/>
    <property type="molecule type" value="Genomic_DNA"/>
</dbReference>
<evidence type="ECO:0000259" key="7">
    <source>
        <dbReference type="Pfam" id="PF13091"/>
    </source>
</evidence>
<evidence type="ECO:0000256" key="1">
    <source>
        <dbReference type="ARBA" id="ARBA00000798"/>
    </source>
</evidence>
<reference evidence="9 12" key="5">
    <citation type="submission" date="2020-02" db="EMBL/GenBank/DDBJ databases">
        <title>Newly sequenced genome of strain CSTR1 showed variability in Candidatus Kuenenia stuttgartiensis genomes.</title>
        <authorList>
            <person name="Ding C."/>
            <person name="Adrian L."/>
        </authorList>
    </citation>
    <scope>NUCLEOTIDE SEQUENCE [LARGE SCALE GENOMIC DNA]</scope>
    <source>
        <strain evidence="9 12">CSTR1</strain>
    </source>
</reference>
<evidence type="ECO:0000256" key="3">
    <source>
        <dbReference type="ARBA" id="ARBA00012027"/>
    </source>
</evidence>
<dbReference type="Proteomes" id="UP000221734">
    <property type="component" value="Chromosome Kuenenia_stuttgartiensis_MBR1"/>
</dbReference>
<dbReference type="AlphaFoldDB" id="Q1Q2C3"/>
<evidence type="ECO:0000256" key="5">
    <source>
        <dbReference type="ARBA" id="ARBA00022963"/>
    </source>
</evidence>
<evidence type="ECO:0000313" key="12">
    <source>
        <dbReference type="Proteomes" id="UP000501926"/>
    </source>
</evidence>
<evidence type="ECO:0000256" key="2">
    <source>
        <dbReference type="ARBA" id="ARBA00008664"/>
    </source>
</evidence>
<proteinExistence type="inferred from homology"/>
<accession>Q1Q2C3</accession>
<dbReference type="GO" id="GO:0016042">
    <property type="term" value="P:lipid catabolic process"/>
    <property type="evidence" value="ECO:0007669"/>
    <property type="project" value="UniProtKB-KW"/>
</dbReference>
<name>Q1Q2C3_KUEST</name>